<dbReference type="SUPFAM" id="SSF51905">
    <property type="entry name" value="FAD/NAD(P)-binding domain"/>
    <property type="match status" value="2"/>
</dbReference>
<reference evidence="2" key="1">
    <citation type="journal article" date="2015" name="Proc. Natl. Acad. Sci. U.S.A.">
        <title>Bacterial clade with the ribosomal RNA operon on a small plasmid rather than the chromosome.</title>
        <authorList>
            <person name="Anda M."/>
            <person name="Ohtsubo Y."/>
            <person name="Okubo T."/>
            <person name="Sugawara M."/>
            <person name="Nagata Y."/>
            <person name="Tsuda M."/>
            <person name="Minamisawa K."/>
            <person name="Mitsui H."/>
        </authorList>
    </citation>
    <scope>NUCLEOTIDE SEQUENCE</scope>
    <source>
        <strain evidence="2">JCM 14755</strain>
    </source>
</reference>
<keyword evidence="2" id="KW-0503">Monooxygenase</keyword>
<dbReference type="PRINTS" id="PR00411">
    <property type="entry name" value="PNDRDTASEI"/>
</dbReference>
<evidence type="ECO:0000256" key="1">
    <source>
        <dbReference type="ARBA" id="ARBA00023002"/>
    </source>
</evidence>
<dbReference type="InterPro" id="IPR050982">
    <property type="entry name" value="Auxin_biosynth/cation_transpt"/>
</dbReference>
<name>A0A0P0Z0E8_9HYPH</name>
<evidence type="ECO:0000313" key="2">
    <source>
        <dbReference type="EMBL" id="BAT27446.1"/>
    </source>
</evidence>
<sequence>MERDLPRQSNSREVNMMVEKTDTLVVGAGQSGIAMSEHLTQMGVPHLVLERKRVAERWRSERWDSLVANGPAWHDRFPGLEFDDIAPDTFPPKERMARYFEDYASMIKAPIRTNVEVQHVRRLDGRQGFLATTSQGMFEARRIVVATGPFQVPFFPPIVPEDSGIQQIHSSAYKNPEQLAQGAVLVVGGGASGSQIAEELHRAGRHVYLSIGEHYRPPRSYRGRDYVWWLGVLGKWDEIKINAKKKHVAFAVSGYDGGKTIDFRRLGNMGITVLGMTESYADGVLTIADDLVRNLGEGDRAYLDVLEEADAYVARNGIDLPPEPDAWTIQPDPACVTDPIRALDLKAAGITTIVWATGFKFDFSWLEVDAFHPDGTPFHKRGISAEQGVYFLGLPELTNRASSFIYGCWYDAKYIATHIGVQRNYDAYQSA</sequence>
<dbReference type="GO" id="GO:0050660">
    <property type="term" value="F:flavin adenine dinucleotide binding"/>
    <property type="evidence" value="ECO:0007669"/>
    <property type="project" value="TreeGrafter"/>
</dbReference>
<dbReference type="InterPro" id="IPR036188">
    <property type="entry name" value="FAD/NAD-bd_sf"/>
</dbReference>
<accession>A0A0P0Z0E8</accession>
<dbReference type="PANTHER" id="PTHR43539:SF78">
    <property type="entry name" value="FLAVIN-CONTAINING MONOOXYGENASE"/>
    <property type="match status" value="1"/>
</dbReference>
<dbReference type="PANTHER" id="PTHR43539">
    <property type="entry name" value="FLAVIN-BINDING MONOOXYGENASE-LIKE PROTEIN (AFU_ORTHOLOGUE AFUA_4G09220)"/>
    <property type="match status" value="1"/>
</dbReference>
<dbReference type="GO" id="GO:0004497">
    <property type="term" value="F:monooxygenase activity"/>
    <property type="evidence" value="ECO:0007669"/>
    <property type="project" value="UniProtKB-KW"/>
</dbReference>
<dbReference type="Gene3D" id="3.50.50.60">
    <property type="entry name" value="FAD/NAD(P)-binding domain"/>
    <property type="match status" value="2"/>
</dbReference>
<dbReference type="AlphaFoldDB" id="A0A0P0Z0E8"/>
<dbReference type="Pfam" id="PF13738">
    <property type="entry name" value="Pyr_redox_3"/>
    <property type="match status" value="1"/>
</dbReference>
<protein>
    <submittedName>
        <fullName evidence="2">Monooxygenase</fullName>
    </submittedName>
</protein>
<keyword evidence="1" id="KW-0560">Oxidoreductase</keyword>
<dbReference type="EMBL" id="LC066375">
    <property type="protein sequence ID" value="BAT27446.1"/>
    <property type="molecule type" value="Genomic_DNA"/>
</dbReference>
<proteinExistence type="predicted"/>
<organism evidence="2">
    <name type="scientific">Aureimonas frigidaquae</name>
    <dbReference type="NCBI Taxonomy" id="424757"/>
    <lineage>
        <taxon>Bacteria</taxon>
        <taxon>Pseudomonadati</taxon>
        <taxon>Pseudomonadota</taxon>
        <taxon>Alphaproteobacteria</taxon>
        <taxon>Hyphomicrobiales</taxon>
        <taxon>Aurantimonadaceae</taxon>
        <taxon>Aureimonas</taxon>
    </lineage>
</organism>